<dbReference type="GO" id="GO:0003677">
    <property type="term" value="F:DNA binding"/>
    <property type="evidence" value="ECO:0007669"/>
    <property type="project" value="UniProtKB-KW"/>
</dbReference>
<dbReference type="STRING" id="158441.A0A226E4E4"/>
<dbReference type="InterPro" id="IPR057576">
    <property type="entry name" value="NUCB1_N"/>
</dbReference>
<dbReference type="InterPro" id="IPR002048">
    <property type="entry name" value="EF_hand_dom"/>
</dbReference>
<feature type="compositionally biased region" description="Basic residues" evidence="17">
    <location>
        <begin position="205"/>
        <end position="214"/>
    </location>
</feature>
<evidence type="ECO:0000259" key="19">
    <source>
        <dbReference type="PROSITE" id="PS50222"/>
    </source>
</evidence>
<accession>A0A226E4E4</accession>
<evidence type="ECO:0000256" key="4">
    <source>
        <dbReference type="ARBA" id="ARBA00004613"/>
    </source>
</evidence>
<evidence type="ECO:0000256" key="16">
    <source>
        <dbReference type="ARBA" id="ARBA00023136"/>
    </source>
</evidence>
<feature type="signal peptide" evidence="18">
    <location>
        <begin position="1"/>
        <end position="18"/>
    </location>
</feature>
<evidence type="ECO:0000256" key="7">
    <source>
        <dbReference type="ARBA" id="ARBA00022525"/>
    </source>
</evidence>
<keyword evidence="14" id="KW-0333">Golgi apparatus</keyword>
<keyword evidence="13" id="KW-0106">Calcium</keyword>
<dbReference type="SUPFAM" id="SSF47473">
    <property type="entry name" value="EF-hand"/>
    <property type="match status" value="1"/>
</dbReference>
<evidence type="ECO:0000313" key="21">
    <source>
        <dbReference type="Proteomes" id="UP000198287"/>
    </source>
</evidence>
<dbReference type="InterPro" id="IPR040250">
    <property type="entry name" value="Nucleobindin"/>
</dbReference>
<evidence type="ECO:0000256" key="10">
    <source>
        <dbReference type="ARBA" id="ARBA00022723"/>
    </source>
</evidence>
<reference evidence="20 21" key="1">
    <citation type="submission" date="2015-12" db="EMBL/GenBank/DDBJ databases">
        <title>The genome of Folsomia candida.</title>
        <authorList>
            <person name="Faddeeva A."/>
            <person name="Derks M.F."/>
            <person name="Anvar Y."/>
            <person name="Smit S."/>
            <person name="Van Straalen N."/>
            <person name="Roelofs D."/>
        </authorList>
    </citation>
    <scope>NUCLEOTIDE SEQUENCE [LARGE SCALE GENOMIC DNA]</scope>
    <source>
        <strain evidence="20 21">VU population</strain>
        <tissue evidence="20">Whole body</tissue>
    </source>
</reference>
<evidence type="ECO:0000256" key="13">
    <source>
        <dbReference type="ARBA" id="ARBA00022837"/>
    </source>
</evidence>
<keyword evidence="12" id="KW-0677">Repeat</keyword>
<keyword evidence="10" id="KW-0479">Metal-binding</keyword>
<dbReference type="AlphaFoldDB" id="A0A226E4E4"/>
<keyword evidence="16" id="KW-0472">Membrane</keyword>
<feature type="compositionally biased region" description="Low complexity" evidence="17">
    <location>
        <begin position="587"/>
        <end position="599"/>
    </location>
</feature>
<keyword evidence="7" id="KW-0964">Secreted</keyword>
<dbReference type="GO" id="GO:0005509">
    <property type="term" value="F:calcium ion binding"/>
    <property type="evidence" value="ECO:0007669"/>
    <property type="project" value="InterPro"/>
</dbReference>
<dbReference type="OrthoDB" id="5982823at2759"/>
<dbReference type="GO" id="GO:0005085">
    <property type="term" value="F:guanyl-nucleotide exchange factor activity"/>
    <property type="evidence" value="ECO:0007669"/>
    <property type="project" value="UniProtKB-KW"/>
</dbReference>
<keyword evidence="21" id="KW-1185">Reference proteome</keyword>
<comment type="caution">
    <text evidence="20">The sequence shown here is derived from an EMBL/GenBank/DDBJ whole genome shotgun (WGS) entry which is preliminary data.</text>
</comment>
<evidence type="ECO:0000256" key="18">
    <source>
        <dbReference type="SAM" id="SignalP"/>
    </source>
</evidence>
<dbReference type="PROSITE" id="PS00018">
    <property type="entry name" value="EF_HAND_1"/>
    <property type="match status" value="1"/>
</dbReference>
<keyword evidence="8" id="KW-0597">Phosphoprotein</keyword>
<evidence type="ECO:0000256" key="8">
    <source>
        <dbReference type="ARBA" id="ARBA00022553"/>
    </source>
</evidence>
<sequence>MKILVGFILCLYIYGCVAPPVNEKKKKKDKEHGETNEIDQQVFDVEYKRYLQEVVSVLESDDDFRQRLMKADPEDIKSGKISNDLEFVNHNVRSKLDELKRQELERLRQAAIRNYEQSNGIDTKHMKMPSHVDHDNPHTFEAEDLKKLIVQTTRELEDVDKQRKDEFKEYEMKKELQYEEQLKRMDEKNRAEAEKFHKQQQEKHREHKPLHHPGSKQQLEQVWEEQDHLSPEDFNPKTFFHLHDLDGNGVWDANEVKALFKKELDKMYDPNAPEDDVRERVEEMERMREHVFNETDTNRDQLISYQEFLDQTKRQEFQQDEGWDPIDPQSQNHPVYSEDEYKQYAKQHEEEIRRMMDQGLIPSAPPGYVPMILPGAQAQVPPGYEVHPQHGQPQGHHQQGQFQGHHQQPYQGHPQQMQGHHPQQVQGHHPQQMQGHPQQMQGHHPQQLQGGHHPQQMQGHPQQMQAGHHPQIQGQHDPQIQGHHPQQQQGYHAPPGVHPNAVPQQHYQGQGYHAPADQQHYQQQQLPPQQQQQHPPQYQGQQQQYQNAPQIQHQPQPPVQNVQHPPSSNDAVPHSQDTGVNNHAVEQQPPQGTATQQGQPQPPVVNSQGTH</sequence>
<evidence type="ECO:0000256" key="9">
    <source>
        <dbReference type="ARBA" id="ARBA00022658"/>
    </source>
</evidence>
<dbReference type="Gene3D" id="1.10.238.10">
    <property type="entry name" value="EF-hand"/>
    <property type="match status" value="1"/>
</dbReference>
<keyword evidence="9" id="KW-0344">Guanine-nucleotide releasing factor</keyword>
<feature type="region of interest" description="Disordered" evidence="17">
    <location>
        <begin position="185"/>
        <end position="217"/>
    </location>
</feature>
<feature type="compositionally biased region" description="Low complexity" evidence="17">
    <location>
        <begin position="518"/>
        <end position="566"/>
    </location>
</feature>
<dbReference type="GO" id="GO:0005794">
    <property type="term" value="C:Golgi apparatus"/>
    <property type="evidence" value="ECO:0007669"/>
    <property type="project" value="UniProtKB-SubCell"/>
</dbReference>
<dbReference type="InterPro" id="IPR011992">
    <property type="entry name" value="EF-hand-dom_pair"/>
</dbReference>
<feature type="region of interest" description="Disordered" evidence="17">
    <location>
        <begin position="379"/>
        <end position="611"/>
    </location>
</feature>
<evidence type="ECO:0000256" key="1">
    <source>
        <dbReference type="ARBA" id="ARBA00004170"/>
    </source>
</evidence>
<dbReference type="PANTHER" id="PTHR19237">
    <property type="entry name" value="NUCLEOBINDIN"/>
    <property type="match status" value="1"/>
</dbReference>
<evidence type="ECO:0000256" key="11">
    <source>
        <dbReference type="ARBA" id="ARBA00022729"/>
    </source>
</evidence>
<feature type="compositionally biased region" description="Polar residues" evidence="17">
    <location>
        <begin position="567"/>
        <end position="585"/>
    </location>
</feature>
<evidence type="ECO:0000256" key="17">
    <source>
        <dbReference type="SAM" id="MobiDB-lite"/>
    </source>
</evidence>
<dbReference type="Proteomes" id="UP000198287">
    <property type="component" value="Unassembled WGS sequence"/>
</dbReference>
<keyword evidence="11 18" id="KW-0732">Signal</keyword>
<evidence type="ECO:0000256" key="12">
    <source>
        <dbReference type="ARBA" id="ARBA00022737"/>
    </source>
</evidence>
<dbReference type="PROSITE" id="PS50222">
    <property type="entry name" value="EF_HAND_2"/>
    <property type="match status" value="1"/>
</dbReference>
<feature type="chain" id="PRO_5012578773" evidence="18">
    <location>
        <begin position="19"/>
        <end position="611"/>
    </location>
</feature>
<dbReference type="Pfam" id="PF25434">
    <property type="entry name" value="NUCB1_N"/>
    <property type="match status" value="1"/>
</dbReference>
<evidence type="ECO:0000313" key="20">
    <source>
        <dbReference type="EMBL" id="OXA52595.1"/>
    </source>
</evidence>
<protein>
    <submittedName>
        <fullName evidence="20">Nucleobindin-1</fullName>
    </submittedName>
</protein>
<evidence type="ECO:0000256" key="3">
    <source>
        <dbReference type="ARBA" id="ARBA00004555"/>
    </source>
</evidence>
<dbReference type="PANTHER" id="PTHR19237:SF20">
    <property type="entry name" value="NUCLEOBINDIN 1"/>
    <property type="match status" value="1"/>
</dbReference>
<dbReference type="CDD" id="cd00051">
    <property type="entry name" value="EFh"/>
    <property type="match status" value="1"/>
</dbReference>
<evidence type="ECO:0000256" key="2">
    <source>
        <dbReference type="ARBA" id="ARBA00004496"/>
    </source>
</evidence>
<gene>
    <name evidence="20" type="ORF">Fcan01_12162</name>
</gene>
<dbReference type="GO" id="GO:0070062">
    <property type="term" value="C:extracellular exosome"/>
    <property type="evidence" value="ECO:0007669"/>
    <property type="project" value="TreeGrafter"/>
</dbReference>
<evidence type="ECO:0000256" key="15">
    <source>
        <dbReference type="ARBA" id="ARBA00023125"/>
    </source>
</evidence>
<feature type="compositionally biased region" description="Low complexity" evidence="17">
    <location>
        <begin position="389"/>
        <end position="495"/>
    </location>
</feature>
<comment type="similarity">
    <text evidence="5">Belongs to the nucleobindin family.</text>
</comment>
<dbReference type="OMA" id="QETDTNH"/>
<comment type="subcellular location">
    <subcellularLocation>
        <location evidence="2">Cytoplasm</location>
    </subcellularLocation>
    <subcellularLocation>
        <location evidence="3">Golgi apparatus</location>
    </subcellularLocation>
    <subcellularLocation>
        <location evidence="1">Membrane</location>
        <topology evidence="1">Peripheral membrane protein</topology>
    </subcellularLocation>
    <subcellularLocation>
        <location evidence="4">Secreted</location>
    </subcellularLocation>
</comment>
<organism evidence="20 21">
    <name type="scientific">Folsomia candida</name>
    <name type="common">Springtail</name>
    <dbReference type="NCBI Taxonomy" id="158441"/>
    <lineage>
        <taxon>Eukaryota</taxon>
        <taxon>Metazoa</taxon>
        <taxon>Ecdysozoa</taxon>
        <taxon>Arthropoda</taxon>
        <taxon>Hexapoda</taxon>
        <taxon>Collembola</taxon>
        <taxon>Entomobryomorpha</taxon>
        <taxon>Isotomoidea</taxon>
        <taxon>Isotomidae</taxon>
        <taxon>Proisotominae</taxon>
        <taxon>Folsomia</taxon>
    </lineage>
</organism>
<feature type="compositionally biased region" description="Basic and acidic residues" evidence="17">
    <location>
        <begin position="185"/>
        <end position="204"/>
    </location>
</feature>
<evidence type="ECO:0000256" key="14">
    <source>
        <dbReference type="ARBA" id="ARBA00023034"/>
    </source>
</evidence>
<dbReference type="GO" id="GO:0005793">
    <property type="term" value="C:endoplasmic reticulum-Golgi intermediate compartment"/>
    <property type="evidence" value="ECO:0007669"/>
    <property type="project" value="TreeGrafter"/>
</dbReference>
<dbReference type="FunFam" id="1.10.238.10:FF:000045">
    <property type="entry name" value="Nucleobindin 2"/>
    <property type="match status" value="1"/>
</dbReference>
<name>A0A226E4E4_FOLCA</name>
<dbReference type="GO" id="GO:0016020">
    <property type="term" value="C:membrane"/>
    <property type="evidence" value="ECO:0007669"/>
    <property type="project" value="UniProtKB-SubCell"/>
</dbReference>
<feature type="domain" description="EF-hand" evidence="19">
    <location>
        <begin position="283"/>
        <end position="318"/>
    </location>
</feature>
<dbReference type="EMBL" id="LNIX01000006">
    <property type="protein sequence ID" value="OXA52595.1"/>
    <property type="molecule type" value="Genomic_DNA"/>
</dbReference>
<evidence type="ECO:0000256" key="5">
    <source>
        <dbReference type="ARBA" id="ARBA00008063"/>
    </source>
</evidence>
<keyword evidence="15" id="KW-0238">DNA-binding</keyword>
<keyword evidence="6" id="KW-0963">Cytoplasm</keyword>
<evidence type="ECO:0000256" key="6">
    <source>
        <dbReference type="ARBA" id="ARBA00022490"/>
    </source>
</evidence>
<proteinExistence type="inferred from homology"/>
<dbReference type="InterPro" id="IPR018247">
    <property type="entry name" value="EF_Hand_1_Ca_BS"/>
</dbReference>